<keyword evidence="2" id="KW-1185">Reference proteome</keyword>
<dbReference type="EMBL" id="VULO01000001">
    <property type="protein sequence ID" value="MSS83176.1"/>
    <property type="molecule type" value="Genomic_DNA"/>
</dbReference>
<sequence length="44" mass="5118">MAPKRKRRNHSAQFKTKVALEALKEEQTTAQLAQRFDVHPNQIT</sequence>
<dbReference type="RefSeq" id="WP_318656430.1">
    <property type="nucleotide sequence ID" value="NZ_VULO01000001.1"/>
</dbReference>
<feature type="non-terminal residue" evidence="1">
    <location>
        <position position="44"/>
    </location>
</feature>
<comment type="caution">
    <text evidence="1">The sequence shown here is derived from an EMBL/GenBank/DDBJ whole genome shotgun (WGS) entry which is preliminary data.</text>
</comment>
<dbReference type="GO" id="GO:0006313">
    <property type="term" value="P:DNA transposition"/>
    <property type="evidence" value="ECO:0007669"/>
    <property type="project" value="InterPro"/>
</dbReference>
<dbReference type="GO" id="GO:0043565">
    <property type="term" value="F:sequence-specific DNA binding"/>
    <property type="evidence" value="ECO:0007669"/>
    <property type="project" value="InterPro"/>
</dbReference>
<evidence type="ECO:0000313" key="2">
    <source>
        <dbReference type="Proteomes" id="UP000470875"/>
    </source>
</evidence>
<name>A0A6N7W4M4_9ACTO</name>
<dbReference type="SUPFAM" id="SSF48295">
    <property type="entry name" value="TrpR-like"/>
    <property type="match status" value="1"/>
</dbReference>
<dbReference type="GO" id="GO:0004803">
    <property type="term" value="F:transposase activity"/>
    <property type="evidence" value="ECO:0007669"/>
    <property type="project" value="InterPro"/>
</dbReference>
<reference evidence="1 2" key="1">
    <citation type="submission" date="2019-08" db="EMBL/GenBank/DDBJ databases">
        <title>In-depth cultivation of the pig gut microbiome towards novel bacterial diversity and tailored functional studies.</title>
        <authorList>
            <person name="Wylensek D."/>
            <person name="Hitch T.C.A."/>
            <person name="Clavel T."/>
        </authorList>
    </citation>
    <scope>NUCLEOTIDE SEQUENCE [LARGE SCALE GENOMIC DNA]</scope>
    <source>
        <strain evidence="1 2">WB03_NA08</strain>
    </source>
</reference>
<protein>
    <submittedName>
        <fullName evidence="1">Transposase</fullName>
    </submittedName>
</protein>
<accession>A0A6N7W4M4</accession>
<organism evidence="1 2">
    <name type="scientific">Scrofimicrobium canadense</name>
    <dbReference type="NCBI Taxonomy" id="2652290"/>
    <lineage>
        <taxon>Bacteria</taxon>
        <taxon>Bacillati</taxon>
        <taxon>Actinomycetota</taxon>
        <taxon>Actinomycetes</taxon>
        <taxon>Actinomycetales</taxon>
        <taxon>Actinomycetaceae</taxon>
        <taxon>Scrofimicrobium</taxon>
    </lineage>
</organism>
<dbReference type="Proteomes" id="UP000470875">
    <property type="component" value="Unassembled WGS sequence"/>
</dbReference>
<evidence type="ECO:0000313" key="1">
    <source>
        <dbReference type="EMBL" id="MSS83176.1"/>
    </source>
</evidence>
<gene>
    <name evidence="1" type="ORF">FYJ24_00005</name>
</gene>
<dbReference type="AlphaFoldDB" id="A0A6N7W4M4"/>
<dbReference type="InterPro" id="IPR010921">
    <property type="entry name" value="Trp_repressor/repl_initiator"/>
</dbReference>
<proteinExistence type="predicted"/>